<dbReference type="PROSITE" id="PS50039">
    <property type="entry name" value="FORK_HEAD_3"/>
    <property type="match status" value="1"/>
</dbReference>
<accession>A0A090N0U8</accession>
<evidence type="ECO:0000256" key="7">
    <source>
        <dbReference type="SAM" id="SignalP"/>
    </source>
</evidence>
<feature type="domain" description="Fork-head" evidence="8">
    <location>
        <begin position="463"/>
        <end position="540"/>
    </location>
</feature>
<keyword evidence="7" id="KW-0732">Signal</keyword>
<evidence type="ECO:0000313" key="10">
    <source>
        <dbReference type="Proteomes" id="UP000035682"/>
    </source>
</evidence>
<dbReference type="PANTHER" id="PTHR46789">
    <property type="entry name" value="FORKHEAD BOX PROTEIN R1"/>
    <property type="match status" value="1"/>
</dbReference>
<dbReference type="STRING" id="34506.A0A090N0U8"/>
<evidence type="ECO:0000256" key="5">
    <source>
        <dbReference type="PROSITE-ProRule" id="PRU00089"/>
    </source>
</evidence>
<dbReference type="AlphaFoldDB" id="A0A090N0U8"/>
<feature type="chain" id="PRO_5015031512" evidence="7">
    <location>
        <begin position="21"/>
        <end position="834"/>
    </location>
</feature>
<dbReference type="WBParaSite" id="SRAE_X000064000.1">
    <property type="protein sequence ID" value="SRAE_X000064000.1"/>
    <property type="gene ID" value="WBGene00266199"/>
</dbReference>
<dbReference type="Pfam" id="PF00250">
    <property type="entry name" value="Forkhead"/>
    <property type="match status" value="1"/>
</dbReference>
<dbReference type="PANTHER" id="PTHR46789:SF2">
    <property type="entry name" value="FORKHEAD BOX PROTEIN R2"/>
    <property type="match status" value="1"/>
</dbReference>
<evidence type="ECO:0000259" key="8">
    <source>
        <dbReference type="PROSITE" id="PS50039"/>
    </source>
</evidence>
<feature type="compositionally biased region" description="Basic residues" evidence="6">
    <location>
        <begin position="627"/>
        <end position="641"/>
    </location>
</feature>
<feature type="DNA-binding region" description="Fork-head" evidence="5">
    <location>
        <begin position="463"/>
        <end position="540"/>
    </location>
</feature>
<feature type="compositionally biased region" description="Polar residues" evidence="6">
    <location>
        <begin position="653"/>
        <end position="672"/>
    </location>
</feature>
<dbReference type="RefSeq" id="XP_024510509.1">
    <property type="nucleotide sequence ID" value="XM_024645008.1"/>
</dbReference>
<feature type="region of interest" description="Disordered" evidence="6">
    <location>
        <begin position="627"/>
        <end position="709"/>
    </location>
</feature>
<keyword evidence="1" id="KW-0805">Transcription regulation</keyword>
<evidence type="ECO:0000313" key="11">
    <source>
        <dbReference type="WBParaSite" id="SRAE_X000064000.1"/>
    </source>
</evidence>
<dbReference type="InterPro" id="IPR036390">
    <property type="entry name" value="WH_DNA-bd_sf"/>
</dbReference>
<proteinExistence type="predicted"/>
<dbReference type="WormBase" id="SRAE_X000064000">
    <property type="protein sequence ID" value="SRP09259"/>
    <property type="gene ID" value="WBGene00266199"/>
</dbReference>
<dbReference type="GO" id="GO:1990837">
    <property type="term" value="F:sequence-specific double-stranded DNA binding"/>
    <property type="evidence" value="ECO:0007669"/>
    <property type="project" value="TreeGrafter"/>
</dbReference>
<evidence type="ECO:0000256" key="2">
    <source>
        <dbReference type="ARBA" id="ARBA00023125"/>
    </source>
</evidence>
<feature type="region of interest" description="Disordered" evidence="6">
    <location>
        <begin position="389"/>
        <end position="408"/>
    </location>
</feature>
<dbReference type="InterPro" id="IPR036388">
    <property type="entry name" value="WH-like_DNA-bd_sf"/>
</dbReference>
<feature type="compositionally biased region" description="Basic and acidic residues" evidence="6">
    <location>
        <begin position="694"/>
        <end position="709"/>
    </location>
</feature>
<protein>
    <submittedName>
        <fullName evidence="9 11">DOMINA protein</fullName>
    </submittedName>
</protein>
<name>A0A090N0U8_STRRB</name>
<dbReference type="OrthoDB" id="10070006at2759"/>
<dbReference type="GO" id="GO:0005634">
    <property type="term" value="C:nucleus"/>
    <property type="evidence" value="ECO:0007669"/>
    <property type="project" value="UniProtKB-SubCell"/>
</dbReference>
<organism evidence="9">
    <name type="scientific">Strongyloides ratti</name>
    <name type="common">Parasitic roundworm</name>
    <dbReference type="NCBI Taxonomy" id="34506"/>
    <lineage>
        <taxon>Eukaryota</taxon>
        <taxon>Metazoa</taxon>
        <taxon>Ecdysozoa</taxon>
        <taxon>Nematoda</taxon>
        <taxon>Chromadorea</taxon>
        <taxon>Rhabditida</taxon>
        <taxon>Tylenchina</taxon>
        <taxon>Panagrolaimomorpha</taxon>
        <taxon>Strongyloidoidea</taxon>
        <taxon>Strongyloididae</taxon>
        <taxon>Strongyloides</taxon>
    </lineage>
</organism>
<evidence type="ECO:0000313" key="9">
    <source>
        <dbReference type="EMBL" id="CEF71313.1"/>
    </source>
</evidence>
<keyword evidence="4 5" id="KW-0539">Nucleus</keyword>
<dbReference type="SMART" id="SM00339">
    <property type="entry name" value="FH"/>
    <property type="match status" value="1"/>
</dbReference>
<dbReference type="Proteomes" id="UP000035682">
    <property type="component" value="Unplaced"/>
</dbReference>
<evidence type="ECO:0000256" key="1">
    <source>
        <dbReference type="ARBA" id="ARBA00023015"/>
    </source>
</evidence>
<keyword evidence="10" id="KW-1185">Reference proteome</keyword>
<dbReference type="InterPro" id="IPR001766">
    <property type="entry name" value="Fork_head_dom"/>
</dbReference>
<dbReference type="EMBL" id="LN609530">
    <property type="protein sequence ID" value="CEF71313.1"/>
    <property type="molecule type" value="Genomic_DNA"/>
</dbReference>
<keyword evidence="2 5" id="KW-0238">DNA-binding</keyword>
<evidence type="ECO:0000256" key="4">
    <source>
        <dbReference type="ARBA" id="ARBA00023242"/>
    </source>
</evidence>
<keyword evidence="3" id="KW-0804">Transcription</keyword>
<reference evidence="11" key="2">
    <citation type="submission" date="2020-12" db="UniProtKB">
        <authorList>
            <consortium name="WormBaseParasite"/>
        </authorList>
    </citation>
    <scope>IDENTIFICATION</scope>
</reference>
<comment type="subcellular location">
    <subcellularLocation>
        <location evidence="5">Nucleus</location>
    </subcellularLocation>
</comment>
<dbReference type="InterPro" id="IPR052328">
    <property type="entry name" value="FOX_transcription_regulators"/>
</dbReference>
<sequence>MIFTKYLYLLIFYMISYTVADRLGEDLDEYFCVKTDKYSSNNTDNKQELLLPSVDRKNILPITAFTPTASLPPSRNINRESFTGIKAPILRIRHKTDKTKRELEPNTIKLYKPQKRANYLVQPRKVVCLGTQKNTTLPNKIIPGSTKTVKLSQKQNIYDKKYIFPSQPSPPHSDTSSHGCIDYTRNFGTSYHQFNNDGRICIEPPSNSNSSCSSRQTPEIEIDELITNEYNTIDCSDNDIYLDQNYMITEENPKFENQDNYVENKYHIIDGCFNPSNMYITENTKIYDNQQKNDNIYEFINQGISSEKIATTSTTISNDILYTNSIISVPEPKLVTGCSLLRGMLENNTSDYDQPKKAINVRVIKSDIEIPQTETTHINHYRDYEGKSSDIITSSGPSSRCSTEPSSRFSVPIDNDNDFASFFITEDPGNKTGPTESKEQVEKRYNEDEEFKEKLASNSLFEKPQLPYAAFVTLILNNLNTYAISVSEVYDGIIFLFPHFETAYEGWRNSIRHNLSMSRLYEKVEAKVQIGSRKACMWSMVKRDEPFNFNEIHKIDENMIEHIKSTMRFPQLWEPLIKGNLKLFPLSHSNLKAVVPEFISEEEIENYISYIRKYGYYMRRLGNKHFMKSPRKTTKGRRKRVKKEDGTDEDSEFTNNPDKGNESCTFDNNSEPSAKKNKINELTYEDYPNNNMTKSDKKTKNKQDLKGDENINGFDNFGKVLASDPFCLTPDEEESIINNYFVSCNNFSDMTDTLGDFSFSELHDAIMLENDLDFDDNKENYQSTFNNQSPFDNYEDLNTIYNDRNKKNDLEEFNGMNNTEASLRDTDQWCLDLI</sequence>
<evidence type="ECO:0000313" key="12">
    <source>
        <dbReference type="WormBase" id="SRAE_X000064000"/>
    </source>
</evidence>
<dbReference type="GO" id="GO:0003700">
    <property type="term" value="F:DNA-binding transcription factor activity"/>
    <property type="evidence" value="ECO:0007669"/>
    <property type="project" value="InterPro"/>
</dbReference>
<dbReference type="GeneID" id="36383693"/>
<reference evidence="9 10" key="1">
    <citation type="submission" date="2014-09" db="EMBL/GenBank/DDBJ databases">
        <authorList>
            <person name="Martin A.A."/>
        </authorList>
    </citation>
    <scope>NUCLEOTIDE SEQUENCE</scope>
    <source>
        <strain evidence="10">ED321</strain>
        <strain evidence="9">ED321 Heterogonic</strain>
    </source>
</reference>
<dbReference type="InterPro" id="IPR030456">
    <property type="entry name" value="TF_fork_head_CS_2"/>
</dbReference>
<evidence type="ECO:0000256" key="3">
    <source>
        <dbReference type="ARBA" id="ARBA00023163"/>
    </source>
</evidence>
<dbReference type="PROSITE" id="PS00658">
    <property type="entry name" value="FORK_HEAD_2"/>
    <property type="match status" value="1"/>
</dbReference>
<dbReference type="SUPFAM" id="SSF46785">
    <property type="entry name" value="Winged helix' DNA-binding domain"/>
    <property type="match status" value="1"/>
</dbReference>
<feature type="compositionally biased region" description="Low complexity" evidence="6">
    <location>
        <begin position="389"/>
        <end position="399"/>
    </location>
</feature>
<dbReference type="CTD" id="36383693"/>
<dbReference type="PRINTS" id="PR00053">
    <property type="entry name" value="FORKHEAD"/>
</dbReference>
<feature type="signal peptide" evidence="7">
    <location>
        <begin position="1"/>
        <end position="20"/>
    </location>
</feature>
<evidence type="ECO:0000256" key="6">
    <source>
        <dbReference type="SAM" id="MobiDB-lite"/>
    </source>
</evidence>
<gene>
    <name evidence="9 11 12" type="ORF">SRAE_X000064000</name>
</gene>
<dbReference type="CDD" id="cd20036">
    <property type="entry name" value="FH_FOXR"/>
    <property type="match status" value="1"/>
</dbReference>
<dbReference type="Gene3D" id="1.10.10.10">
    <property type="entry name" value="Winged helix-like DNA-binding domain superfamily/Winged helix DNA-binding domain"/>
    <property type="match status" value="1"/>
</dbReference>